<protein>
    <submittedName>
        <fullName evidence="4">Ydr279_N domain-containing protein</fullName>
    </submittedName>
</protein>
<evidence type="ECO:0000256" key="1">
    <source>
        <dbReference type="SAM" id="MobiDB-lite"/>
    </source>
</evidence>
<dbReference type="InterPro" id="IPR041195">
    <property type="entry name" value="Rnh202_N"/>
</dbReference>
<feature type="region of interest" description="Disordered" evidence="1">
    <location>
        <begin position="1"/>
        <end position="34"/>
    </location>
</feature>
<proteinExistence type="predicted"/>
<dbReference type="GO" id="GO:0006401">
    <property type="term" value="P:RNA catabolic process"/>
    <property type="evidence" value="ECO:0007669"/>
    <property type="project" value="TreeGrafter"/>
</dbReference>
<evidence type="ECO:0000259" key="2">
    <source>
        <dbReference type="Pfam" id="PF17745"/>
    </source>
</evidence>
<feature type="region of interest" description="Disordered" evidence="1">
    <location>
        <begin position="256"/>
        <end position="286"/>
    </location>
</feature>
<dbReference type="PANTHER" id="PTHR13383:SF11">
    <property type="entry name" value="RIBONUCLEASE H2 SUBUNIT B"/>
    <property type="match status" value="1"/>
</dbReference>
<accession>A0A1I8ITY9</accession>
<feature type="compositionally biased region" description="Low complexity" evidence="1">
    <location>
        <begin position="1"/>
        <end position="21"/>
    </location>
</feature>
<dbReference type="Pfam" id="PF17745">
    <property type="entry name" value="Ydr279_N"/>
    <property type="match status" value="1"/>
</dbReference>
<dbReference type="GO" id="GO:0032299">
    <property type="term" value="C:ribonuclease H2 complex"/>
    <property type="evidence" value="ECO:0007669"/>
    <property type="project" value="InterPro"/>
</dbReference>
<organism evidence="3 4">
    <name type="scientific">Macrostomum lignano</name>
    <dbReference type="NCBI Taxonomy" id="282301"/>
    <lineage>
        <taxon>Eukaryota</taxon>
        <taxon>Metazoa</taxon>
        <taxon>Spiralia</taxon>
        <taxon>Lophotrochozoa</taxon>
        <taxon>Platyhelminthes</taxon>
        <taxon>Rhabditophora</taxon>
        <taxon>Macrostomorpha</taxon>
        <taxon>Macrostomida</taxon>
        <taxon>Macrostomidae</taxon>
        <taxon>Macrostomum</taxon>
    </lineage>
</organism>
<dbReference type="Gene3D" id="2.20.25.530">
    <property type="match status" value="1"/>
</dbReference>
<dbReference type="PANTHER" id="PTHR13383">
    <property type="entry name" value="RIBONUCLEASE H2 SUBUNIT B"/>
    <property type="match status" value="1"/>
</dbReference>
<dbReference type="GO" id="GO:0005654">
    <property type="term" value="C:nucleoplasm"/>
    <property type="evidence" value="ECO:0007669"/>
    <property type="project" value="TreeGrafter"/>
</dbReference>
<feature type="compositionally biased region" description="Basic and acidic residues" evidence="1">
    <location>
        <begin position="264"/>
        <end position="279"/>
    </location>
</feature>
<reference evidence="4" key="1">
    <citation type="submission" date="2016-11" db="UniProtKB">
        <authorList>
            <consortium name="WormBaseParasite"/>
        </authorList>
    </citation>
    <scope>IDENTIFICATION</scope>
</reference>
<dbReference type="InterPro" id="IPR040456">
    <property type="entry name" value="RNase_H2_suB"/>
</dbReference>
<evidence type="ECO:0000313" key="4">
    <source>
        <dbReference type="WBParaSite" id="maker-uti_cns_0016582-snap-gene-0.3-mRNA-1"/>
    </source>
</evidence>
<sequence length="320" mass="35133">NFLSQAATRRSSAAAGDATASVCGEPDSREHHRQQHNPVVLFAEAEVLSGQQPCQLLRLGHPRTGAAQLCLLGGPSGDRLFELLEHSDACRSWFVGNRLLPASSAALIATEMDPVFPLLPLLLKDLRYRPLDEACHCDEFPDTRLLLQRLHAQLPGRLADSVCDVRPSISSSSSLPLVRLNLDRCLGWLEAKLRRIAAGLRDVQDTDNEKETTDDNKRAIILACSLLADYLPWQLTESLASRVGIDLDDAPVDEETASASAAAKVDDSGKRSRREKQEPLENYALLQEQQAPVKAVGTRKPALRKEAGMQSITNFFAKRN</sequence>
<dbReference type="WBParaSite" id="maker-uti_cns_0016582-snap-gene-0.3-mRNA-1">
    <property type="protein sequence ID" value="maker-uti_cns_0016582-snap-gene-0.3-mRNA-1"/>
    <property type="gene ID" value="maker-uti_cns_0016582-snap-gene-0.3"/>
</dbReference>
<dbReference type="Proteomes" id="UP000095280">
    <property type="component" value="Unplaced"/>
</dbReference>
<feature type="domain" description="Rnh202 triple barrel" evidence="2">
    <location>
        <begin position="54"/>
        <end position="113"/>
    </location>
</feature>
<name>A0A1I8ITY9_9PLAT</name>
<keyword evidence="3" id="KW-1185">Reference proteome</keyword>
<dbReference type="AlphaFoldDB" id="A0A1I8ITY9"/>
<dbReference type="Gene3D" id="1.10.20.120">
    <property type="match status" value="1"/>
</dbReference>
<evidence type="ECO:0000313" key="3">
    <source>
        <dbReference type="Proteomes" id="UP000095280"/>
    </source>
</evidence>